<evidence type="ECO:0000256" key="5">
    <source>
        <dbReference type="PROSITE-ProRule" id="PRU00043"/>
    </source>
</evidence>
<dbReference type="SUPFAM" id="SSF49313">
    <property type="entry name" value="Cadherin-like"/>
    <property type="match status" value="1"/>
</dbReference>
<dbReference type="InterPro" id="IPR020894">
    <property type="entry name" value="Cadherin_CS"/>
</dbReference>
<evidence type="ECO:0000256" key="4">
    <source>
        <dbReference type="ARBA" id="ARBA00023136"/>
    </source>
</evidence>
<keyword evidence="4" id="KW-0472">Membrane</keyword>
<evidence type="ECO:0000256" key="1">
    <source>
        <dbReference type="ARBA" id="ARBA00004370"/>
    </source>
</evidence>
<organism evidence="7 8">
    <name type="scientific">Dibothriocephalus latus</name>
    <name type="common">Fish tapeworm</name>
    <name type="synonym">Diphyllobothrium latum</name>
    <dbReference type="NCBI Taxonomy" id="60516"/>
    <lineage>
        <taxon>Eukaryota</taxon>
        <taxon>Metazoa</taxon>
        <taxon>Spiralia</taxon>
        <taxon>Lophotrochozoa</taxon>
        <taxon>Platyhelminthes</taxon>
        <taxon>Cestoda</taxon>
        <taxon>Eucestoda</taxon>
        <taxon>Diphyllobothriidea</taxon>
        <taxon>Diphyllobothriidae</taxon>
        <taxon>Dibothriocephalus</taxon>
    </lineage>
</organism>
<proteinExistence type="predicted"/>
<dbReference type="EMBL" id="UYRU01045074">
    <property type="protein sequence ID" value="VDK88529.1"/>
    <property type="molecule type" value="Genomic_DNA"/>
</dbReference>
<dbReference type="Proteomes" id="UP000281553">
    <property type="component" value="Unassembled WGS sequence"/>
</dbReference>
<evidence type="ECO:0000256" key="2">
    <source>
        <dbReference type="ARBA" id="ARBA00022737"/>
    </source>
</evidence>
<gene>
    <name evidence="7" type="ORF">DILT_LOCUS4226</name>
</gene>
<evidence type="ECO:0000259" key="6">
    <source>
        <dbReference type="PROSITE" id="PS50268"/>
    </source>
</evidence>
<keyword evidence="8" id="KW-1185">Reference proteome</keyword>
<sequence>MRDIRLTGNIFQSSPPRLPRFRLATYSGELSVQAADYPLLDREVIDGFVLVIKLSDIGTPFRLTGLHEVAVRLLDVNDNQPLFVDPLSEMLIAKDKEDDVTLLDRMPWYYSTETTSGFWTQLRAFDPDLGENRTTRFTVLDNPPYHPPVAADMVFLSATDISVFDDGRIWVEEKLLKSTVKTAVFIRVLDGGKQRQLFSDACLQINPDFSAREFKTATADVSHGPDHLRDFSRRHASLNRHPLSLPLSKLRLAQFFTS</sequence>
<dbReference type="GO" id="GO:0005886">
    <property type="term" value="C:plasma membrane"/>
    <property type="evidence" value="ECO:0007669"/>
    <property type="project" value="InterPro"/>
</dbReference>
<dbReference type="PROSITE" id="PS00232">
    <property type="entry name" value="CADHERIN_1"/>
    <property type="match status" value="1"/>
</dbReference>
<evidence type="ECO:0000256" key="3">
    <source>
        <dbReference type="ARBA" id="ARBA00022837"/>
    </source>
</evidence>
<dbReference type="GO" id="GO:0005509">
    <property type="term" value="F:calcium ion binding"/>
    <property type="evidence" value="ECO:0007669"/>
    <property type="project" value="UniProtKB-UniRule"/>
</dbReference>
<name>A0A3P6TYQ6_DIBLA</name>
<dbReference type="AlphaFoldDB" id="A0A3P6TYQ6"/>
<keyword evidence="3 5" id="KW-0106">Calcium</keyword>
<protein>
    <recommendedName>
        <fullName evidence="6">Cadherin domain-containing protein</fullName>
    </recommendedName>
</protein>
<accession>A0A3P6TYQ6</accession>
<dbReference type="PROSITE" id="PS50268">
    <property type="entry name" value="CADHERIN_2"/>
    <property type="match status" value="1"/>
</dbReference>
<dbReference type="OrthoDB" id="6252479at2759"/>
<dbReference type="Gene3D" id="2.60.40.60">
    <property type="entry name" value="Cadherins"/>
    <property type="match status" value="1"/>
</dbReference>
<feature type="domain" description="Cadherin" evidence="6">
    <location>
        <begin position="40"/>
        <end position="83"/>
    </location>
</feature>
<evidence type="ECO:0000313" key="8">
    <source>
        <dbReference type="Proteomes" id="UP000281553"/>
    </source>
</evidence>
<keyword evidence="2" id="KW-0677">Repeat</keyword>
<dbReference type="CDD" id="cd11304">
    <property type="entry name" value="Cadherin_repeat"/>
    <property type="match status" value="1"/>
</dbReference>
<dbReference type="InterPro" id="IPR015919">
    <property type="entry name" value="Cadherin-like_sf"/>
</dbReference>
<dbReference type="InterPro" id="IPR002126">
    <property type="entry name" value="Cadherin-like_dom"/>
</dbReference>
<comment type="subcellular location">
    <subcellularLocation>
        <location evidence="1">Membrane</location>
    </subcellularLocation>
</comment>
<reference evidence="7 8" key="1">
    <citation type="submission" date="2018-11" db="EMBL/GenBank/DDBJ databases">
        <authorList>
            <consortium name="Pathogen Informatics"/>
        </authorList>
    </citation>
    <scope>NUCLEOTIDE SEQUENCE [LARGE SCALE GENOMIC DNA]</scope>
</reference>
<dbReference type="GO" id="GO:0007156">
    <property type="term" value="P:homophilic cell adhesion via plasma membrane adhesion molecules"/>
    <property type="evidence" value="ECO:0007669"/>
    <property type="project" value="InterPro"/>
</dbReference>
<evidence type="ECO:0000313" key="7">
    <source>
        <dbReference type="EMBL" id="VDK88529.1"/>
    </source>
</evidence>